<dbReference type="InterPro" id="IPR032675">
    <property type="entry name" value="LRR_dom_sf"/>
</dbReference>
<dbReference type="SUPFAM" id="SSF52058">
    <property type="entry name" value="L domain-like"/>
    <property type="match status" value="1"/>
</dbReference>
<dbReference type="InterPro" id="IPR052941">
    <property type="entry name" value="StomDev_PlantInt_Reg"/>
</dbReference>
<dbReference type="FunFam" id="3.80.10.10:FF:000383">
    <property type="entry name" value="Leucine-rich repeat receptor protein kinase EMS1"/>
    <property type="match status" value="1"/>
</dbReference>
<organism evidence="4 5">
    <name type="scientific">Capsicum baccatum</name>
    <name type="common">Peruvian pepper</name>
    <dbReference type="NCBI Taxonomy" id="33114"/>
    <lineage>
        <taxon>Eukaryota</taxon>
        <taxon>Viridiplantae</taxon>
        <taxon>Streptophyta</taxon>
        <taxon>Embryophyta</taxon>
        <taxon>Tracheophyta</taxon>
        <taxon>Spermatophyta</taxon>
        <taxon>Magnoliopsida</taxon>
        <taxon>eudicotyledons</taxon>
        <taxon>Gunneridae</taxon>
        <taxon>Pentapetalae</taxon>
        <taxon>asterids</taxon>
        <taxon>lamiids</taxon>
        <taxon>Solanales</taxon>
        <taxon>Solanaceae</taxon>
        <taxon>Solanoideae</taxon>
        <taxon>Capsiceae</taxon>
        <taxon>Capsicum</taxon>
    </lineage>
</organism>
<feature type="domain" description="Disease resistance R13L4/SHOC-2-like LRR" evidence="3">
    <location>
        <begin position="80"/>
        <end position="205"/>
    </location>
</feature>
<sequence length="288" mass="33495">MRMLCWMCGLTRGDRVRNEIIREKVGVALVEDKLREGRLRWFGQVMRRGMEAPVRRYERLALDGFRRSRGRPKKYWRKALNLSNKALTGKFPREFGNLSFLVSLDLRSNNFHGNLPQEMARLHRLKFLDLSFNNFRGAIPSWFGFLHQLQVINIRNNSFSGFIPSSFSNMSTLETLNLNFNSIEGQIPKAIGSLINLRELNMLKLLRVFLRIFGENINIMLNGECNPMFKLIGLWKNTTMPLMRRNSALKLAGRDRQGGALLRLWENTGRHLVFTGGKTRAAPRLERW</sequence>
<dbReference type="OrthoDB" id="1289056at2759"/>
<dbReference type="InterPro" id="IPR055414">
    <property type="entry name" value="LRR_R13L4/SHOC2-like"/>
</dbReference>
<reference evidence="5" key="2">
    <citation type="journal article" date="2017" name="J. Anim. Genet.">
        <title>Multiple reference genome sequences of hot pepper reveal the massive evolution of plant disease resistance genes by retroduplication.</title>
        <authorList>
            <person name="Kim S."/>
            <person name="Park J."/>
            <person name="Yeom S.-I."/>
            <person name="Kim Y.-M."/>
            <person name="Seo E."/>
            <person name="Kim K.-T."/>
            <person name="Kim M.-S."/>
            <person name="Lee J.M."/>
            <person name="Cheong K."/>
            <person name="Shin H.-S."/>
            <person name="Kim S.-B."/>
            <person name="Han K."/>
            <person name="Lee J."/>
            <person name="Park M."/>
            <person name="Lee H.-A."/>
            <person name="Lee H.-Y."/>
            <person name="Lee Y."/>
            <person name="Oh S."/>
            <person name="Lee J.H."/>
            <person name="Choi E."/>
            <person name="Choi E."/>
            <person name="Lee S.E."/>
            <person name="Jeon J."/>
            <person name="Kim H."/>
            <person name="Choi G."/>
            <person name="Song H."/>
            <person name="Lee J."/>
            <person name="Lee S.-C."/>
            <person name="Kwon J.-K."/>
            <person name="Lee H.-Y."/>
            <person name="Koo N."/>
            <person name="Hong Y."/>
            <person name="Kim R.W."/>
            <person name="Kang W.-H."/>
            <person name="Huh J.H."/>
            <person name="Kang B.-C."/>
            <person name="Yang T.-J."/>
            <person name="Lee Y.-H."/>
            <person name="Bennetzen J.L."/>
            <person name="Choi D."/>
        </authorList>
    </citation>
    <scope>NUCLEOTIDE SEQUENCE [LARGE SCALE GENOMIC DNA]</scope>
    <source>
        <strain evidence="5">cv. PBC81</strain>
    </source>
</reference>
<reference evidence="4 5" key="1">
    <citation type="journal article" date="2017" name="Genome Biol.">
        <title>New reference genome sequences of hot pepper reveal the massive evolution of plant disease-resistance genes by retroduplication.</title>
        <authorList>
            <person name="Kim S."/>
            <person name="Park J."/>
            <person name="Yeom S.I."/>
            <person name="Kim Y.M."/>
            <person name="Seo E."/>
            <person name="Kim K.T."/>
            <person name="Kim M.S."/>
            <person name="Lee J.M."/>
            <person name="Cheong K."/>
            <person name="Shin H.S."/>
            <person name="Kim S.B."/>
            <person name="Han K."/>
            <person name="Lee J."/>
            <person name="Park M."/>
            <person name="Lee H.A."/>
            <person name="Lee H.Y."/>
            <person name="Lee Y."/>
            <person name="Oh S."/>
            <person name="Lee J.H."/>
            <person name="Choi E."/>
            <person name="Choi E."/>
            <person name="Lee S.E."/>
            <person name="Jeon J."/>
            <person name="Kim H."/>
            <person name="Choi G."/>
            <person name="Song H."/>
            <person name="Lee J."/>
            <person name="Lee S.C."/>
            <person name="Kwon J.K."/>
            <person name="Lee H.Y."/>
            <person name="Koo N."/>
            <person name="Hong Y."/>
            <person name="Kim R.W."/>
            <person name="Kang W.H."/>
            <person name="Huh J.H."/>
            <person name="Kang B.C."/>
            <person name="Yang T.J."/>
            <person name="Lee Y.H."/>
            <person name="Bennetzen J.L."/>
            <person name="Choi D."/>
        </authorList>
    </citation>
    <scope>NUCLEOTIDE SEQUENCE [LARGE SCALE GENOMIC DNA]</scope>
    <source>
        <strain evidence="5">cv. PBC81</strain>
    </source>
</reference>
<evidence type="ECO:0000313" key="5">
    <source>
        <dbReference type="Proteomes" id="UP000224567"/>
    </source>
</evidence>
<evidence type="ECO:0000256" key="1">
    <source>
        <dbReference type="ARBA" id="ARBA00022614"/>
    </source>
</evidence>
<dbReference type="Proteomes" id="UP000224567">
    <property type="component" value="Unassembled WGS sequence"/>
</dbReference>
<dbReference type="EMBL" id="MLFT02000699">
    <property type="protein sequence ID" value="PHT26644.1"/>
    <property type="molecule type" value="Genomic_DNA"/>
</dbReference>
<evidence type="ECO:0000256" key="2">
    <source>
        <dbReference type="ARBA" id="ARBA00022737"/>
    </source>
</evidence>
<comment type="caution">
    <text evidence="4">The sequence shown here is derived from an EMBL/GenBank/DDBJ whole genome shotgun (WGS) entry which is preliminary data.</text>
</comment>
<gene>
    <name evidence="4" type="ORF">CQW23_33748</name>
</gene>
<dbReference type="AlphaFoldDB" id="A0A2G2V0Y3"/>
<dbReference type="PANTHER" id="PTHR48004:SF63">
    <property type="entry name" value="LRR RECEPTOR-LIKE SERINE_THREONINE-PROTEIN KINASE EFR"/>
    <property type="match status" value="1"/>
</dbReference>
<protein>
    <recommendedName>
        <fullName evidence="3">Disease resistance R13L4/SHOC-2-like LRR domain-containing protein</fullName>
    </recommendedName>
</protein>
<accession>A0A2G2V0Y3</accession>
<evidence type="ECO:0000313" key="4">
    <source>
        <dbReference type="EMBL" id="PHT26644.1"/>
    </source>
</evidence>
<keyword evidence="1" id="KW-0433">Leucine-rich repeat</keyword>
<evidence type="ECO:0000259" key="3">
    <source>
        <dbReference type="Pfam" id="PF23598"/>
    </source>
</evidence>
<dbReference type="Pfam" id="PF23598">
    <property type="entry name" value="LRR_14"/>
    <property type="match status" value="1"/>
</dbReference>
<name>A0A2G2V0Y3_CAPBA</name>
<dbReference type="PANTHER" id="PTHR48004">
    <property type="entry name" value="OS01G0149700 PROTEIN"/>
    <property type="match status" value="1"/>
</dbReference>
<keyword evidence="5" id="KW-1185">Reference proteome</keyword>
<proteinExistence type="predicted"/>
<dbReference type="Gene3D" id="3.80.10.10">
    <property type="entry name" value="Ribonuclease Inhibitor"/>
    <property type="match status" value="1"/>
</dbReference>
<keyword evidence="2" id="KW-0677">Repeat</keyword>